<gene>
    <name evidence="2" type="ORF">OTJ99_001253</name>
</gene>
<dbReference type="Pfam" id="PF09989">
    <property type="entry name" value="DUF2229"/>
    <property type="match status" value="1"/>
</dbReference>
<dbReference type="PANTHER" id="PTHR32329">
    <property type="entry name" value="BIFUNCTIONAL PROTEIN [INCLUDES 2-HYDROXYACYL-COA DEHYDRATASE (N-TER) AND ITS ACTIVATOR DOMAIN (C_TERM)-RELATED"/>
    <property type="match status" value="1"/>
</dbReference>
<dbReference type="Proteomes" id="UP001164745">
    <property type="component" value="Chromosome"/>
</dbReference>
<evidence type="ECO:0000313" key="3">
    <source>
        <dbReference type="Proteomes" id="UP001164745"/>
    </source>
</evidence>
<evidence type="ECO:0000313" key="2">
    <source>
        <dbReference type="EMBL" id="WAM30506.1"/>
    </source>
</evidence>
<dbReference type="InterPro" id="IPR018709">
    <property type="entry name" value="CoA_activase_DUF2229"/>
</dbReference>
<dbReference type="RefSeq" id="WP_235374576.1">
    <property type="nucleotide sequence ID" value="NZ_CP113864.1"/>
</dbReference>
<dbReference type="EMBL" id="CP113864">
    <property type="protein sequence ID" value="WAM30506.1"/>
    <property type="molecule type" value="Genomic_DNA"/>
</dbReference>
<keyword evidence="3" id="KW-1185">Reference proteome</keyword>
<evidence type="ECO:0000259" key="1">
    <source>
        <dbReference type="Pfam" id="PF09989"/>
    </source>
</evidence>
<dbReference type="PANTHER" id="PTHR32329:SF2">
    <property type="entry name" value="BIFUNCTIONAL PROTEIN [INCLUDES 2-HYDROXYACYL-COA DEHYDRATASE (N-TER) AND ITS ACTIVATOR DOMAIN (C_TERM)"/>
    <property type="match status" value="1"/>
</dbReference>
<organism evidence="2 3">
    <name type="scientific">Caldicellulosiruptor naganoensis</name>
    <dbReference type="NCBI Taxonomy" id="29324"/>
    <lineage>
        <taxon>Bacteria</taxon>
        <taxon>Bacillati</taxon>
        <taxon>Bacillota</taxon>
        <taxon>Bacillota incertae sedis</taxon>
        <taxon>Caldicellulosiruptorales</taxon>
        <taxon>Caldicellulosiruptoraceae</taxon>
        <taxon>Caldicellulosiruptor</taxon>
    </lineage>
</organism>
<name>A0ABY7BEJ0_9FIRM</name>
<sequence>MKITFPHMGNLYIVAKPLFEELGFEVVIPALNNRKTLEIGKEYSPEFICMPFKLNIGNFIQAIKMGADTIVMFGGCGPCRFGYYGALQNEILKDAGFDVQMIIIEPPYYGIEKFLSEAGKFFAKKNLIGILPKIYSLAKMVDKIEKRVHFLRPREMVKGSVDKIYSRFKSEALKTEGIDQMKKLLDTTDVLLDNVYVVDENIKKIEL</sequence>
<dbReference type="InterPro" id="IPR051805">
    <property type="entry name" value="Dehydratase_Activator_Redct"/>
</dbReference>
<protein>
    <submittedName>
        <fullName evidence="2">Acyl-CoA dehydratase activase-related protein</fullName>
    </submittedName>
</protein>
<accession>A0ABY7BEJ0</accession>
<proteinExistence type="predicted"/>
<reference evidence="2" key="1">
    <citation type="submission" date="2022-12" db="EMBL/GenBank/DDBJ databases">
        <authorList>
            <person name="Bing R.G."/>
            <person name="Willard D.J."/>
            <person name="Manesh M.J.H."/>
            <person name="Laemthong T."/>
            <person name="Crosby J.R."/>
            <person name="Kelly R.M."/>
        </authorList>
    </citation>
    <scope>NUCLEOTIDE SEQUENCE</scope>
    <source>
        <strain evidence="2">DSM 8991</strain>
    </source>
</reference>
<feature type="domain" description="DUF2229" evidence="1">
    <location>
        <begin position="8"/>
        <end position="71"/>
    </location>
</feature>